<proteinExistence type="predicted"/>
<dbReference type="EMBL" id="JYDL01000149">
    <property type="protein sequence ID" value="KRX14815.1"/>
    <property type="molecule type" value="Genomic_DNA"/>
</dbReference>
<dbReference type="Proteomes" id="UP000054630">
    <property type="component" value="Unassembled WGS sequence"/>
</dbReference>
<evidence type="ECO:0000313" key="2">
    <source>
        <dbReference type="Proteomes" id="UP000054630"/>
    </source>
</evidence>
<sequence>MNNRIIFEICSDLKLFINGIENDNSLCTSNFTICCCIGKFDSITIRDLITCSDRRLQRKTPQTAFDKL</sequence>
<protein>
    <submittedName>
        <fullName evidence="1">Uncharacterized protein</fullName>
    </submittedName>
</protein>
<dbReference type="AlphaFoldDB" id="A0A0V0RK60"/>
<comment type="caution">
    <text evidence="1">The sequence shown here is derived from an EMBL/GenBank/DDBJ whole genome shotgun (WGS) entry which is preliminary data.</text>
</comment>
<organism evidence="1 2">
    <name type="scientific">Trichinella nelsoni</name>
    <dbReference type="NCBI Taxonomy" id="6336"/>
    <lineage>
        <taxon>Eukaryota</taxon>
        <taxon>Metazoa</taxon>
        <taxon>Ecdysozoa</taxon>
        <taxon>Nematoda</taxon>
        <taxon>Enoplea</taxon>
        <taxon>Dorylaimia</taxon>
        <taxon>Trichinellida</taxon>
        <taxon>Trichinellidae</taxon>
        <taxon>Trichinella</taxon>
    </lineage>
</organism>
<accession>A0A0V0RK60</accession>
<name>A0A0V0RK60_9BILA</name>
<evidence type="ECO:0000313" key="1">
    <source>
        <dbReference type="EMBL" id="KRX14815.1"/>
    </source>
</evidence>
<reference evidence="1 2" key="1">
    <citation type="submission" date="2015-01" db="EMBL/GenBank/DDBJ databases">
        <title>Evolution of Trichinella species and genotypes.</title>
        <authorList>
            <person name="Korhonen P.K."/>
            <person name="Edoardo P."/>
            <person name="Giuseppe L.R."/>
            <person name="Gasser R.B."/>
        </authorList>
    </citation>
    <scope>NUCLEOTIDE SEQUENCE [LARGE SCALE GENOMIC DNA]</scope>
    <source>
        <strain evidence="1">ISS37</strain>
    </source>
</reference>
<gene>
    <name evidence="1" type="ORF">T07_7441</name>
</gene>
<keyword evidence="2" id="KW-1185">Reference proteome</keyword>